<dbReference type="RefSeq" id="WP_013585013.1">
    <property type="nucleotide sequence ID" value="NC_015125.1"/>
</dbReference>
<dbReference type="eggNOG" id="COG3206">
    <property type="taxonomic scope" value="Bacteria"/>
</dbReference>
<sequence length="562" mass="59505">MSFSAHRPGRFGSDGHIEFTTDEEREHYLDDILAAQSSAKRPAAHDHPTEPWGAPPGAEDPTLPIDATRGDTAPHDTTVLEDPSPEAPAPKGPAPEAPVPAFPAADETLVLEPHAVPAERVDPTDPDEDTSGDREPAASGPRHPRLRRDDPRRPRLSLVRRMAVLGGADNDVLNEVPEEVPRFVQMFLVLAGTALVSSLSMMFALLTGVRVSLFLAIPLALVWGLIIFNLDRFLTSTMRSTKNFFRLLGLAMPRVIMAALIGIVVAEPLVLQVFQNDIAREVNSTNVTQALSDQDAVTNGPEKQALDAASAQVSALENQAATGIVAGTSSTSAESAAAQQTVDQLTQQLAAQQSVIDQARAVYQCELTGQGAGTVPGCTGVAGNGASSDAAKAQLAQAQSSYDALSTQLQQAQTALATANAAGTEAAASSADQNKKQAEDQLPAARTQYETALAAYNQRAASVADGNAGAVGLLSQITALERLSDREPVLRWAHYLIAALFFMIELLPVLVKVLTGFGGPSLYEKAEKMRGQIALDRVTARTYRKRADVIVDEAARVPVATA</sequence>
<reference key="2">
    <citation type="submission" date="2011-02" db="EMBL/GenBank/DDBJ databases">
        <title>Genome sequence of Microbacterium testaceum StLB037.</title>
        <authorList>
            <person name="Morohoshi T."/>
            <person name="Wang W.Z."/>
            <person name="Someya N."/>
            <person name="Ikeda T."/>
        </authorList>
    </citation>
    <scope>NUCLEOTIDE SEQUENCE</scope>
    <source>
        <strain>StLB037</strain>
    </source>
</reference>
<protein>
    <recommendedName>
        <fullName evidence="6">DUF4407 domain-containing protein</fullName>
    </recommendedName>
</protein>
<feature type="compositionally biased region" description="Basic and acidic residues" evidence="2">
    <location>
        <begin position="13"/>
        <end position="30"/>
    </location>
</feature>
<feature type="compositionally biased region" description="Pro residues" evidence="2">
    <location>
        <begin position="85"/>
        <end position="101"/>
    </location>
</feature>
<feature type="transmembrane region" description="Helical" evidence="3">
    <location>
        <begin position="213"/>
        <end position="234"/>
    </location>
</feature>
<organism evidence="4 5">
    <name type="scientific">Microbacterium testaceum (strain StLB037)</name>
    <dbReference type="NCBI Taxonomy" id="979556"/>
    <lineage>
        <taxon>Bacteria</taxon>
        <taxon>Bacillati</taxon>
        <taxon>Actinomycetota</taxon>
        <taxon>Actinomycetes</taxon>
        <taxon>Micrococcales</taxon>
        <taxon>Microbacteriaceae</taxon>
        <taxon>Microbacterium</taxon>
    </lineage>
</organism>
<feature type="coiled-coil region" evidence="1">
    <location>
        <begin position="388"/>
        <end position="448"/>
    </location>
</feature>
<feature type="region of interest" description="Disordered" evidence="2">
    <location>
        <begin position="115"/>
        <end position="152"/>
    </location>
</feature>
<keyword evidence="3" id="KW-0812">Transmembrane</keyword>
<name>E8NCL9_MICTS</name>
<dbReference type="Pfam" id="PF14362">
    <property type="entry name" value="DUF4407"/>
    <property type="match status" value="1"/>
</dbReference>
<reference evidence="4 5" key="1">
    <citation type="journal article" date="2011" name="J. Bacteriol.">
        <title>Genome sequence of Microbacterium testaceum StLB037, an N-acylhomoserine lactone-degrading bacterium isolated from potato leaves.</title>
        <authorList>
            <person name="Morohoshi T."/>
            <person name="Wang W.-Z."/>
            <person name="Someya N."/>
            <person name="Ikeda T."/>
        </authorList>
    </citation>
    <scope>NUCLEOTIDE SEQUENCE [LARGE SCALE GENOMIC DNA]</scope>
    <source>
        <strain evidence="4 5">StLB037</strain>
    </source>
</reference>
<dbReference type="InterPro" id="IPR025519">
    <property type="entry name" value="DUF4407"/>
</dbReference>
<evidence type="ECO:0000256" key="2">
    <source>
        <dbReference type="SAM" id="MobiDB-lite"/>
    </source>
</evidence>
<keyword evidence="1" id="KW-0175">Coiled coil</keyword>
<proteinExistence type="predicted"/>
<feature type="region of interest" description="Disordered" evidence="2">
    <location>
        <begin position="1"/>
        <end position="101"/>
    </location>
</feature>
<keyword evidence="3" id="KW-0472">Membrane</keyword>
<dbReference type="HOGENOM" id="CLU_503263_0_0_11"/>
<accession>E8NCL9</accession>
<dbReference type="STRING" id="979556.MTES_1924"/>
<evidence type="ECO:0008006" key="6">
    <source>
        <dbReference type="Google" id="ProtNLM"/>
    </source>
</evidence>
<dbReference type="KEGG" id="mts:MTES_1924"/>
<gene>
    <name evidence="4" type="ordered locus">MTES_1924</name>
</gene>
<dbReference type="AlphaFoldDB" id="E8NCL9"/>
<dbReference type="Proteomes" id="UP000008975">
    <property type="component" value="Chromosome"/>
</dbReference>
<evidence type="ECO:0000256" key="1">
    <source>
        <dbReference type="SAM" id="Coils"/>
    </source>
</evidence>
<dbReference type="OrthoDB" id="594406at2"/>
<dbReference type="EMBL" id="AP012052">
    <property type="protein sequence ID" value="BAJ74888.1"/>
    <property type="molecule type" value="Genomic_DNA"/>
</dbReference>
<evidence type="ECO:0000256" key="3">
    <source>
        <dbReference type="SAM" id="Phobius"/>
    </source>
</evidence>
<keyword evidence="3" id="KW-1133">Transmembrane helix</keyword>
<evidence type="ECO:0000313" key="5">
    <source>
        <dbReference type="Proteomes" id="UP000008975"/>
    </source>
</evidence>
<feature type="transmembrane region" description="Helical" evidence="3">
    <location>
        <begin position="187"/>
        <end position="207"/>
    </location>
</feature>
<evidence type="ECO:0000313" key="4">
    <source>
        <dbReference type="EMBL" id="BAJ74888.1"/>
    </source>
</evidence>